<keyword evidence="1" id="KW-1133">Transmembrane helix</keyword>
<reference evidence="2" key="1">
    <citation type="submission" date="2021-12" db="EMBL/GenBank/DDBJ databases">
        <authorList>
            <person name="King R."/>
        </authorList>
    </citation>
    <scope>NUCLEOTIDE SEQUENCE</scope>
</reference>
<keyword evidence="3" id="KW-1185">Reference proteome</keyword>
<dbReference type="Proteomes" id="UP001153714">
    <property type="component" value="Chromosome 8"/>
</dbReference>
<sequence>MCWRQVSKLQKTVLIVLSYLTVYLLISYALTPETQMMFIKEDLRVGNKFVYIFLLARLPESPVFSDADGAEVFKGCGNCFLTNNRGFLPINEYDAVLIHGDRNLLEDAYMDPAKHYLLETNNKCITSKFKICRRGLKITSFSSKECYGLCSLCKSLLKKRL</sequence>
<evidence type="ECO:0000313" key="2">
    <source>
        <dbReference type="EMBL" id="CAG9795996.1"/>
    </source>
</evidence>
<gene>
    <name evidence="2" type="ORF">DIATSA_LOCUS13223</name>
</gene>
<keyword evidence="1" id="KW-0472">Membrane</keyword>
<protein>
    <submittedName>
        <fullName evidence="2">Uncharacterized protein</fullName>
    </submittedName>
</protein>
<organism evidence="2 3">
    <name type="scientific">Diatraea saccharalis</name>
    <name type="common">sugarcane borer</name>
    <dbReference type="NCBI Taxonomy" id="40085"/>
    <lineage>
        <taxon>Eukaryota</taxon>
        <taxon>Metazoa</taxon>
        <taxon>Ecdysozoa</taxon>
        <taxon>Arthropoda</taxon>
        <taxon>Hexapoda</taxon>
        <taxon>Insecta</taxon>
        <taxon>Pterygota</taxon>
        <taxon>Neoptera</taxon>
        <taxon>Endopterygota</taxon>
        <taxon>Lepidoptera</taxon>
        <taxon>Glossata</taxon>
        <taxon>Ditrysia</taxon>
        <taxon>Pyraloidea</taxon>
        <taxon>Crambidae</taxon>
        <taxon>Crambinae</taxon>
        <taxon>Diatraea</taxon>
    </lineage>
</organism>
<feature type="transmembrane region" description="Helical" evidence="1">
    <location>
        <begin position="12"/>
        <end position="30"/>
    </location>
</feature>
<proteinExistence type="predicted"/>
<dbReference type="OrthoDB" id="7178436at2759"/>
<reference evidence="2" key="2">
    <citation type="submission" date="2022-10" db="EMBL/GenBank/DDBJ databases">
        <authorList>
            <consortium name="ENA_rothamsted_submissions"/>
            <consortium name="culmorum"/>
            <person name="King R."/>
        </authorList>
    </citation>
    <scope>NUCLEOTIDE SEQUENCE</scope>
</reference>
<accession>A0A9N9WK72</accession>
<name>A0A9N9WK72_9NEOP</name>
<evidence type="ECO:0000313" key="3">
    <source>
        <dbReference type="Proteomes" id="UP001153714"/>
    </source>
</evidence>
<keyword evidence="1" id="KW-0812">Transmembrane</keyword>
<dbReference type="AlphaFoldDB" id="A0A9N9WK72"/>
<evidence type="ECO:0000256" key="1">
    <source>
        <dbReference type="SAM" id="Phobius"/>
    </source>
</evidence>
<dbReference type="EMBL" id="OU893339">
    <property type="protein sequence ID" value="CAG9795996.1"/>
    <property type="molecule type" value="Genomic_DNA"/>
</dbReference>